<dbReference type="Proteomes" id="UP001595858">
    <property type="component" value="Unassembled WGS sequence"/>
</dbReference>
<proteinExistence type="predicted"/>
<feature type="chain" id="PRO_5046360010" evidence="2">
    <location>
        <begin position="20"/>
        <end position="110"/>
    </location>
</feature>
<evidence type="ECO:0000256" key="1">
    <source>
        <dbReference type="SAM" id="MobiDB-lite"/>
    </source>
</evidence>
<keyword evidence="4" id="KW-1185">Reference proteome</keyword>
<accession>A0ABV9SSU9</accession>
<feature type="region of interest" description="Disordered" evidence="1">
    <location>
        <begin position="17"/>
        <end position="97"/>
    </location>
</feature>
<gene>
    <name evidence="3" type="ORF">ACFPCZ_22590</name>
</gene>
<feature type="compositionally biased region" description="Low complexity" evidence="1">
    <location>
        <begin position="29"/>
        <end position="54"/>
    </location>
</feature>
<reference evidence="4" key="1">
    <citation type="journal article" date="2019" name="Int. J. Syst. Evol. Microbiol.">
        <title>The Global Catalogue of Microorganisms (GCM) 10K type strain sequencing project: providing services to taxonomists for standard genome sequencing and annotation.</title>
        <authorList>
            <consortium name="The Broad Institute Genomics Platform"/>
            <consortium name="The Broad Institute Genome Sequencing Center for Infectious Disease"/>
            <person name="Wu L."/>
            <person name="Ma J."/>
        </authorList>
    </citation>
    <scope>NUCLEOTIDE SEQUENCE [LARGE SCALE GENOMIC DNA]</scope>
    <source>
        <strain evidence="4">CGMCC 4.7304</strain>
    </source>
</reference>
<sequence length="110" mass="10737">MRVAVLAAGLLLAAGCSQGAATGVPRAETSPLPGSGATPSAPGPTGATGSPPSALHAEATVSEPRSALPPEPAPTGGTGGVPSVEEQIEQCTRQTGLPRACEDKIRYGIP</sequence>
<dbReference type="RefSeq" id="WP_344141258.1">
    <property type="nucleotide sequence ID" value="NZ_BAAAQI010000002.1"/>
</dbReference>
<evidence type="ECO:0000313" key="3">
    <source>
        <dbReference type="EMBL" id="MFC4869434.1"/>
    </source>
</evidence>
<evidence type="ECO:0000256" key="2">
    <source>
        <dbReference type="SAM" id="SignalP"/>
    </source>
</evidence>
<keyword evidence="2" id="KW-0732">Signal</keyword>
<name>A0ABV9SSU9_9ACTN</name>
<feature type="signal peptide" evidence="2">
    <location>
        <begin position="1"/>
        <end position="19"/>
    </location>
</feature>
<dbReference type="PROSITE" id="PS51257">
    <property type="entry name" value="PROKAR_LIPOPROTEIN"/>
    <property type="match status" value="1"/>
</dbReference>
<evidence type="ECO:0000313" key="4">
    <source>
        <dbReference type="Proteomes" id="UP001595858"/>
    </source>
</evidence>
<comment type="caution">
    <text evidence="3">The sequence shown here is derived from an EMBL/GenBank/DDBJ whole genome shotgun (WGS) entry which is preliminary data.</text>
</comment>
<dbReference type="EMBL" id="JBHSIY010000029">
    <property type="protein sequence ID" value="MFC4869434.1"/>
    <property type="molecule type" value="Genomic_DNA"/>
</dbReference>
<organism evidence="3 4">
    <name type="scientific">Streptomonospora arabica</name>
    <dbReference type="NCBI Taxonomy" id="412417"/>
    <lineage>
        <taxon>Bacteria</taxon>
        <taxon>Bacillati</taxon>
        <taxon>Actinomycetota</taxon>
        <taxon>Actinomycetes</taxon>
        <taxon>Streptosporangiales</taxon>
        <taxon>Nocardiopsidaceae</taxon>
        <taxon>Streptomonospora</taxon>
    </lineage>
</organism>
<protein>
    <submittedName>
        <fullName evidence="3">Uncharacterized protein</fullName>
    </submittedName>
</protein>